<reference evidence="3" key="1">
    <citation type="journal article" date="2019" name="Int. J. Syst. Evol. Microbiol.">
        <title>The Global Catalogue of Microorganisms (GCM) 10K type strain sequencing project: providing services to taxonomists for standard genome sequencing and annotation.</title>
        <authorList>
            <consortium name="The Broad Institute Genomics Platform"/>
            <consortium name="The Broad Institute Genome Sequencing Center for Infectious Disease"/>
            <person name="Wu L."/>
            <person name="Ma J."/>
        </authorList>
    </citation>
    <scope>NUCLEOTIDE SEQUENCE [LARGE SCALE GENOMIC DNA]</scope>
    <source>
        <strain evidence="3">CCUG 60559</strain>
    </source>
</reference>
<evidence type="ECO:0000313" key="3">
    <source>
        <dbReference type="Proteomes" id="UP001596506"/>
    </source>
</evidence>
<keyword evidence="1" id="KW-0732">Signal</keyword>
<dbReference type="EMBL" id="JBHTBD010000001">
    <property type="protein sequence ID" value="MFC7293268.1"/>
    <property type="molecule type" value="Genomic_DNA"/>
</dbReference>
<feature type="signal peptide" evidence="1">
    <location>
        <begin position="1"/>
        <end position="28"/>
    </location>
</feature>
<evidence type="ECO:0000313" key="2">
    <source>
        <dbReference type="EMBL" id="MFC7293268.1"/>
    </source>
</evidence>
<feature type="chain" id="PRO_5045968146" evidence="1">
    <location>
        <begin position="29"/>
        <end position="105"/>
    </location>
</feature>
<evidence type="ECO:0000256" key="1">
    <source>
        <dbReference type="SAM" id="SignalP"/>
    </source>
</evidence>
<organism evidence="2 3">
    <name type="scientific">Marinobacter aromaticivorans</name>
    <dbReference type="NCBI Taxonomy" id="1494078"/>
    <lineage>
        <taxon>Bacteria</taxon>
        <taxon>Pseudomonadati</taxon>
        <taxon>Pseudomonadota</taxon>
        <taxon>Gammaproteobacteria</taxon>
        <taxon>Pseudomonadales</taxon>
        <taxon>Marinobacteraceae</taxon>
        <taxon>Marinobacter</taxon>
    </lineage>
</organism>
<protein>
    <submittedName>
        <fullName evidence="2">Uncharacterized protein</fullName>
    </submittedName>
</protein>
<gene>
    <name evidence="2" type="ORF">ACFQQA_00880</name>
</gene>
<name>A0ABW2IQR1_9GAMM</name>
<dbReference type="RefSeq" id="WP_100688896.1">
    <property type="nucleotide sequence ID" value="NZ_JBHTBD010000001.1"/>
</dbReference>
<dbReference type="Proteomes" id="UP001596506">
    <property type="component" value="Unassembled WGS sequence"/>
</dbReference>
<sequence length="105" mass="11526">MELTSRTPSFAPVIIAGALMGGASGAAAMETEQEFYDALPQVPYVDISDGTYAANTDYLSSVDAGRQFEGEVKKLFDRFASEQTTLGAEFEEVLHKNLWDMYTRS</sequence>
<accession>A0ABW2IQR1</accession>
<proteinExistence type="predicted"/>
<comment type="caution">
    <text evidence="2">The sequence shown here is derived from an EMBL/GenBank/DDBJ whole genome shotgun (WGS) entry which is preliminary data.</text>
</comment>
<keyword evidence="3" id="KW-1185">Reference proteome</keyword>